<dbReference type="PANTHER" id="PTHR28139">
    <property type="entry name" value="UPF0768 PROTEIN YBL029C-A"/>
    <property type="match status" value="1"/>
</dbReference>
<dbReference type="Proteomes" id="UP000194127">
    <property type="component" value="Unassembled WGS sequence"/>
</dbReference>
<dbReference type="PANTHER" id="PTHR28139:SF1">
    <property type="entry name" value="UPF0768 PROTEIN YBL029C-A"/>
    <property type="match status" value="1"/>
</dbReference>
<reference evidence="1 2" key="1">
    <citation type="submission" date="2017-04" db="EMBL/GenBank/DDBJ databases">
        <title>Genome Sequence of the Model Brown-Rot Fungus Postia placenta SB12.</title>
        <authorList>
            <consortium name="DOE Joint Genome Institute"/>
            <person name="Gaskell J."/>
            <person name="Kersten P."/>
            <person name="Larrondo L.F."/>
            <person name="Canessa P."/>
            <person name="Martinez D."/>
            <person name="Hibbett D."/>
            <person name="Schmoll M."/>
            <person name="Kubicek C.P."/>
            <person name="Martinez A.T."/>
            <person name="Yadav J."/>
            <person name="Master E."/>
            <person name="Magnuson J.K."/>
            <person name="James T."/>
            <person name="Yaver D."/>
            <person name="Berka R."/>
            <person name="Labutti K."/>
            <person name="Lipzen A."/>
            <person name="Aerts A."/>
            <person name="Barry K."/>
            <person name="Henrissat B."/>
            <person name="Blanchette R."/>
            <person name="Grigoriev I."/>
            <person name="Cullen D."/>
        </authorList>
    </citation>
    <scope>NUCLEOTIDE SEQUENCE [LARGE SCALE GENOMIC DNA]</scope>
    <source>
        <strain evidence="1 2">MAD-698-R-SB12</strain>
    </source>
</reference>
<proteinExistence type="predicted"/>
<dbReference type="AlphaFoldDB" id="A0A1X6MU25"/>
<dbReference type="STRING" id="670580.A0A1X6MU25"/>
<gene>
    <name evidence="1" type="ORF">POSPLADRAFT_1149517</name>
</gene>
<dbReference type="OrthoDB" id="5545479at2759"/>
<name>A0A1X6MU25_9APHY</name>
<dbReference type="RefSeq" id="XP_024336554.1">
    <property type="nucleotide sequence ID" value="XM_024486314.1"/>
</dbReference>
<sequence length="70" mass="7808">LVGCPSRLKADGESIQRICPTCHDPAVSSATAERWVMCFFIPTISLRSERYWVCSTCEWRAPIVPGGCVY</sequence>
<evidence type="ECO:0000313" key="2">
    <source>
        <dbReference type="Proteomes" id="UP000194127"/>
    </source>
</evidence>
<accession>A0A1X6MU25</accession>
<dbReference type="GeneID" id="36331263"/>
<protein>
    <recommendedName>
        <fullName evidence="3">Zinc-ribbon 15 domain-containing protein</fullName>
    </recommendedName>
</protein>
<evidence type="ECO:0008006" key="3">
    <source>
        <dbReference type="Google" id="ProtNLM"/>
    </source>
</evidence>
<keyword evidence="2" id="KW-1185">Reference proteome</keyword>
<dbReference type="EMBL" id="KZ110601">
    <property type="protein sequence ID" value="OSX59760.1"/>
    <property type="molecule type" value="Genomic_DNA"/>
</dbReference>
<feature type="non-terminal residue" evidence="1">
    <location>
        <position position="1"/>
    </location>
</feature>
<evidence type="ECO:0000313" key="1">
    <source>
        <dbReference type="EMBL" id="OSX59760.1"/>
    </source>
</evidence>
<organism evidence="1 2">
    <name type="scientific">Postia placenta MAD-698-R-SB12</name>
    <dbReference type="NCBI Taxonomy" id="670580"/>
    <lineage>
        <taxon>Eukaryota</taxon>
        <taxon>Fungi</taxon>
        <taxon>Dikarya</taxon>
        <taxon>Basidiomycota</taxon>
        <taxon>Agaricomycotina</taxon>
        <taxon>Agaricomycetes</taxon>
        <taxon>Polyporales</taxon>
        <taxon>Adustoporiaceae</taxon>
        <taxon>Rhodonia</taxon>
    </lineage>
</organism>